<dbReference type="InterPro" id="IPR019845">
    <property type="entry name" value="Squalene/phytoene_synthase_CS"/>
</dbReference>
<keyword evidence="5" id="KW-0808">Transferase</keyword>
<evidence type="ECO:0000256" key="8">
    <source>
        <dbReference type="ARBA" id="ARBA00023229"/>
    </source>
</evidence>
<reference evidence="12" key="1">
    <citation type="submission" date="2011-11" db="EMBL/GenBank/DDBJ databases">
        <title>Cloning of Phytoene Synthase gene from Narcissus tazetta L.</title>
        <authorList>
            <person name="Ye Y."/>
        </authorList>
    </citation>
    <scope>NUCLEOTIDE SEQUENCE</scope>
</reference>
<dbReference type="EMBL" id="JN991015">
    <property type="protein sequence ID" value="AFC95816.1"/>
    <property type="molecule type" value="Genomic_DNA"/>
</dbReference>
<comment type="similarity">
    <text evidence="2">Belongs to the phytoene/squalene synthase family.</text>
</comment>
<protein>
    <recommendedName>
        <fullName evidence="10">Phytoene synthase, chloroplastic</fullName>
        <ecNumber evidence="4">2.5.1.32</ecNumber>
    </recommendedName>
</protein>
<keyword evidence="11" id="KW-0472">Membrane</keyword>
<dbReference type="InterPro" id="IPR044843">
    <property type="entry name" value="Trans_IPPS_bact-type"/>
</dbReference>
<evidence type="ECO:0000256" key="11">
    <source>
        <dbReference type="SAM" id="Phobius"/>
    </source>
</evidence>
<feature type="transmembrane region" description="Helical" evidence="11">
    <location>
        <begin position="245"/>
        <end position="267"/>
    </location>
</feature>
<dbReference type="InterPro" id="IPR002060">
    <property type="entry name" value="Squ/phyt_synthse"/>
</dbReference>
<dbReference type="GO" id="GO:0016117">
    <property type="term" value="P:carotenoid biosynthetic process"/>
    <property type="evidence" value="ECO:0007669"/>
    <property type="project" value="UniProtKB-KW"/>
</dbReference>
<keyword evidence="6" id="KW-0125">Carotenoid biosynthesis</keyword>
<dbReference type="PANTHER" id="PTHR31480">
    <property type="entry name" value="BIFUNCTIONAL LYCOPENE CYCLASE/PHYTOENE SYNTHASE"/>
    <property type="match status" value="1"/>
</dbReference>
<name>H9BB27_NARTA</name>
<comment type="function">
    <text evidence="9">Catalyzes the reaction from prephytoene diphosphate to phytoene.</text>
</comment>
<evidence type="ECO:0000256" key="7">
    <source>
        <dbReference type="ARBA" id="ARBA00022946"/>
    </source>
</evidence>
<dbReference type="PROSITE" id="PS01044">
    <property type="entry name" value="SQUALEN_PHYTOEN_SYN_1"/>
    <property type="match status" value="1"/>
</dbReference>
<dbReference type="AlphaFoldDB" id="H9BB27"/>
<sequence length="424" mass="47999">MVVAILRVVSPIEIPIGLGFSEANWRFSAPKYDNLHRKKSRLSVYSLYTTSKYACVGFEPESNGKFQIRSSLVANPAGEATISSSEQKVYDVVLKQAALVKDQTKNSRKSTDVKPDIVLPGTVYLLKDAYDRCGEVCAEYAKTFYLGTLLMTPERRRAIWAIYVWCRRTDELVDGHNASHITPSALDRWEARLEDLFDGRPYDMFDAALSDTVSRFPVDIQPFMDMVEGMRMDLKKSRYKNFDELYLYCYYVAGTVGLMSVPVMGIAPESLAEAESVYNAALALGIANQLTNILRDVGEDARRGRIYLPQDELAEAGLSDEDVFTGQVTDKWRSFMKRQIKRARMFFEQAEKGVTELSQASRWPVWASLLLYRQILDEIEANDYNNFTKRAYVSKVKRLAALPLAYGKSLLIPLSLRPPSLSKA</sequence>
<proteinExistence type="inferred from homology"/>
<dbReference type="EC" id="2.5.1.32" evidence="4"/>
<dbReference type="GO" id="GO:0010287">
    <property type="term" value="C:plastoglobule"/>
    <property type="evidence" value="ECO:0007669"/>
    <property type="project" value="UniProtKB-ARBA"/>
</dbReference>
<dbReference type="SFLD" id="SFLDS00005">
    <property type="entry name" value="Isoprenoid_Synthase_Type_I"/>
    <property type="match status" value="1"/>
</dbReference>
<evidence type="ECO:0000256" key="9">
    <source>
        <dbReference type="ARBA" id="ARBA00057793"/>
    </source>
</evidence>
<keyword evidence="11" id="KW-0812">Transmembrane</keyword>
<dbReference type="InterPro" id="IPR008949">
    <property type="entry name" value="Isoprenoid_synthase_dom_sf"/>
</dbReference>
<evidence type="ECO:0000256" key="3">
    <source>
        <dbReference type="ARBA" id="ARBA00011245"/>
    </source>
</evidence>
<dbReference type="InterPro" id="IPR033904">
    <property type="entry name" value="Trans_IPPS_HH"/>
</dbReference>
<keyword evidence="7" id="KW-0809">Transit peptide</keyword>
<dbReference type="Pfam" id="PF00494">
    <property type="entry name" value="SQS_PSY"/>
    <property type="match status" value="1"/>
</dbReference>
<dbReference type="CDD" id="cd00683">
    <property type="entry name" value="Trans_IPPS_HH"/>
    <property type="match status" value="1"/>
</dbReference>
<evidence type="ECO:0000256" key="6">
    <source>
        <dbReference type="ARBA" id="ARBA00022746"/>
    </source>
</evidence>
<dbReference type="FunFam" id="1.10.600.10:FF:000004">
    <property type="entry name" value="Phytoene synthase chloroplastic"/>
    <property type="match status" value="1"/>
</dbReference>
<organism evidence="12">
    <name type="scientific">Narcissus tazetta subsp. chinensis</name>
    <dbReference type="NCBI Taxonomy" id="391288"/>
    <lineage>
        <taxon>Eukaryota</taxon>
        <taxon>Viridiplantae</taxon>
        <taxon>Streptophyta</taxon>
        <taxon>Embryophyta</taxon>
        <taxon>Tracheophyta</taxon>
        <taxon>Spermatophyta</taxon>
        <taxon>Magnoliopsida</taxon>
        <taxon>Liliopsida</taxon>
        <taxon>Asparagales</taxon>
        <taxon>Amaryllidaceae</taxon>
        <taxon>Amaryllidoideae</taxon>
        <taxon>Narcissus</taxon>
    </lineage>
</organism>
<comment type="subunit">
    <text evidence="3">Monomer.</text>
</comment>
<dbReference type="PROSITE" id="PS01045">
    <property type="entry name" value="SQUALEN_PHYTOEN_SYN_2"/>
    <property type="match status" value="1"/>
</dbReference>
<keyword evidence="11" id="KW-1133">Transmembrane helix</keyword>
<evidence type="ECO:0000256" key="5">
    <source>
        <dbReference type="ARBA" id="ARBA00022679"/>
    </source>
</evidence>
<dbReference type="Gene3D" id="1.10.600.10">
    <property type="entry name" value="Farnesyl Diphosphate Synthase"/>
    <property type="match status" value="1"/>
</dbReference>
<evidence type="ECO:0000256" key="4">
    <source>
        <dbReference type="ARBA" id="ARBA00012396"/>
    </source>
</evidence>
<dbReference type="SFLD" id="SFLDG01018">
    <property type="entry name" value="Squalene/Phytoene_Synthase_Lik"/>
    <property type="match status" value="1"/>
</dbReference>
<dbReference type="GO" id="GO:0046905">
    <property type="term" value="F:15-cis-phytoene synthase activity"/>
    <property type="evidence" value="ECO:0007669"/>
    <property type="project" value="UniProtKB-EC"/>
</dbReference>
<dbReference type="SFLD" id="SFLDG01212">
    <property type="entry name" value="Phytoene_synthase_like"/>
    <property type="match status" value="1"/>
</dbReference>
<accession>H9BB27</accession>
<keyword evidence="8" id="KW-0414">Isoprene biosynthesis</keyword>
<dbReference type="SUPFAM" id="SSF48576">
    <property type="entry name" value="Terpenoid synthases"/>
    <property type="match status" value="1"/>
</dbReference>
<dbReference type="GO" id="GO:0051996">
    <property type="term" value="F:squalene synthase [NAD(P)H] activity"/>
    <property type="evidence" value="ECO:0007669"/>
    <property type="project" value="InterPro"/>
</dbReference>
<evidence type="ECO:0000313" key="12">
    <source>
        <dbReference type="EMBL" id="AFC95816.1"/>
    </source>
</evidence>
<evidence type="ECO:0000256" key="1">
    <source>
        <dbReference type="ARBA" id="ARBA00001805"/>
    </source>
</evidence>
<evidence type="ECO:0000256" key="2">
    <source>
        <dbReference type="ARBA" id="ARBA00006251"/>
    </source>
</evidence>
<dbReference type="GO" id="GO:0004311">
    <property type="term" value="F:geranylgeranyl diphosphate synthase activity"/>
    <property type="evidence" value="ECO:0007669"/>
    <property type="project" value="InterPro"/>
</dbReference>
<evidence type="ECO:0000256" key="10">
    <source>
        <dbReference type="ARBA" id="ARBA00071951"/>
    </source>
</evidence>
<comment type="catalytic activity">
    <reaction evidence="1">
        <text>2 (2E,6E,10E)-geranylgeranyl diphosphate = 15-cis-phytoene + 2 diphosphate</text>
        <dbReference type="Rhea" id="RHEA:34475"/>
        <dbReference type="ChEBI" id="CHEBI:27787"/>
        <dbReference type="ChEBI" id="CHEBI:33019"/>
        <dbReference type="ChEBI" id="CHEBI:58756"/>
        <dbReference type="EC" id="2.5.1.32"/>
    </reaction>
</comment>